<evidence type="ECO:0000256" key="1">
    <source>
        <dbReference type="ARBA" id="ARBA00004191"/>
    </source>
</evidence>
<keyword evidence="6" id="KW-0677">Repeat</keyword>
<keyword evidence="5 9" id="KW-0732">Signal</keyword>
<dbReference type="Pfam" id="PF13855">
    <property type="entry name" value="LRR_8"/>
    <property type="match status" value="1"/>
</dbReference>
<keyword evidence="12" id="KW-1185">Reference proteome</keyword>
<dbReference type="GO" id="GO:0016020">
    <property type="term" value="C:membrane"/>
    <property type="evidence" value="ECO:0007669"/>
    <property type="project" value="UniProtKB-SubCell"/>
</dbReference>
<protein>
    <recommendedName>
        <fullName evidence="10">Leucine-rich repeat-containing N-terminal plant-type domain-containing protein</fullName>
    </recommendedName>
</protein>
<organism evidence="11 12">
    <name type="scientific">Malus domestica</name>
    <name type="common">Apple</name>
    <name type="synonym">Pyrus malus</name>
    <dbReference type="NCBI Taxonomy" id="3750"/>
    <lineage>
        <taxon>Eukaryota</taxon>
        <taxon>Viridiplantae</taxon>
        <taxon>Streptophyta</taxon>
        <taxon>Embryophyta</taxon>
        <taxon>Tracheophyta</taxon>
        <taxon>Spermatophyta</taxon>
        <taxon>Magnoliopsida</taxon>
        <taxon>eudicotyledons</taxon>
        <taxon>Gunneridae</taxon>
        <taxon>Pentapetalae</taxon>
        <taxon>rosids</taxon>
        <taxon>fabids</taxon>
        <taxon>Rosales</taxon>
        <taxon>Rosaceae</taxon>
        <taxon>Amygdaloideae</taxon>
        <taxon>Maleae</taxon>
        <taxon>Malus</taxon>
    </lineage>
</organism>
<dbReference type="SUPFAM" id="SSF52058">
    <property type="entry name" value="L domain-like"/>
    <property type="match status" value="1"/>
</dbReference>
<evidence type="ECO:0000256" key="7">
    <source>
        <dbReference type="ARBA" id="ARBA00023136"/>
    </source>
</evidence>
<comment type="caution">
    <text evidence="11">The sequence shown here is derived from an EMBL/GenBank/DDBJ whole genome shotgun (WGS) entry which is preliminary data.</text>
</comment>
<sequence>MAHIHKASYDHHHWLFMLIFLVVSYVASSSDPTEPATLLKFKSFLSNDSALDNWTNATAPCNGTHNLWAGLLCDGDGNVFGLALTNMGLLGIIDIDTLMDLSALKTVSFMNNSFEGPIPSVNKLSSLTSVYLSYNQFNGEIPDNFFVGMNSLKKIYLDGNEFMGKIPNSLAALTKIVEMDIRGNQFSGKLPNFPQNRNAWKTMNVSYNRLEGPIPASLSNFDASVFVGKQINNLRLVLRLWVDNCTKDYMSMLDLYEAITVLGVQERDYIGVPMGFTYVLKEITNNFGSELFASSFVDWMFNLRGLILSILLMNIVFADDEHEVNFSVEVVGDIVEGIDEEVLDSKKKEDDDGWVMLLKKHIENLVRSTLKNTIKKI</sequence>
<dbReference type="InterPro" id="IPR046959">
    <property type="entry name" value="PRK1-6/SRF4-like"/>
</dbReference>
<dbReference type="InterPro" id="IPR013210">
    <property type="entry name" value="LRR_N_plant-typ"/>
</dbReference>
<dbReference type="InterPro" id="IPR001611">
    <property type="entry name" value="Leu-rich_rpt"/>
</dbReference>
<dbReference type="AlphaFoldDB" id="A0A498J9T5"/>
<dbReference type="Gene3D" id="3.80.10.10">
    <property type="entry name" value="Ribonuclease Inhibitor"/>
    <property type="match status" value="1"/>
</dbReference>
<keyword evidence="7" id="KW-0472">Membrane</keyword>
<evidence type="ECO:0000259" key="10">
    <source>
        <dbReference type="Pfam" id="PF08263"/>
    </source>
</evidence>
<dbReference type="STRING" id="3750.A0A498J9T5"/>
<keyword evidence="3" id="KW-0964">Secreted</keyword>
<evidence type="ECO:0000256" key="8">
    <source>
        <dbReference type="ARBA" id="ARBA00038043"/>
    </source>
</evidence>
<evidence type="ECO:0000313" key="11">
    <source>
        <dbReference type="EMBL" id="RXH91906.1"/>
    </source>
</evidence>
<feature type="chain" id="PRO_5019797964" description="Leucine-rich repeat-containing N-terminal plant-type domain-containing protein" evidence="9">
    <location>
        <begin position="30"/>
        <end position="377"/>
    </location>
</feature>
<dbReference type="FunFam" id="3.80.10.10:FF:000400">
    <property type="entry name" value="Nuclear pore complex protein NUP107"/>
    <property type="match status" value="1"/>
</dbReference>
<accession>A0A498J9T5</accession>
<comment type="similarity">
    <text evidence="8">Belongs to the polygalacturonase-inhibiting protein family.</text>
</comment>
<evidence type="ECO:0000256" key="9">
    <source>
        <dbReference type="SAM" id="SignalP"/>
    </source>
</evidence>
<dbReference type="PANTHER" id="PTHR48007">
    <property type="entry name" value="LEUCINE-RICH REPEAT RECEPTOR-LIKE PROTEIN KINASE PXC1"/>
    <property type="match status" value="1"/>
</dbReference>
<dbReference type="PANTHER" id="PTHR48007:SF67">
    <property type="entry name" value="POLLEN RECEPTOR-LIKE KINASE 1"/>
    <property type="match status" value="1"/>
</dbReference>
<dbReference type="Pfam" id="PF00560">
    <property type="entry name" value="LRR_1"/>
    <property type="match status" value="1"/>
</dbReference>
<feature type="signal peptide" evidence="9">
    <location>
        <begin position="1"/>
        <end position="29"/>
    </location>
</feature>
<comment type="subcellular location">
    <subcellularLocation>
        <location evidence="2">Membrane</location>
    </subcellularLocation>
    <subcellularLocation>
        <location evidence="1">Secreted</location>
        <location evidence="1">Cell wall</location>
    </subcellularLocation>
</comment>
<proteinExistence type="inferred from homology"/>
<evidence type="ECO:0000256" key="6">
    <source>
        <dbReference type="ARBA" id="ARBA00022737"/>
    </source>
</evidence>
<evidence type="ECO:0000256" key="3">
    <source>
        <dbReference type="ARBA" id="ARBA00022512"/>
    </source>
</evidence>
<gene>
    <name evidence="11" type="ORF">DVH24_020929</name>
</gene>
<dbReference type="Proteomes" id="UP000290289">
    <property type="component" value="Chromosome 8"/>
</dbReference>
<dbReference type="Pfam" id="PF08263">
    <property type="entry name" value="LRRNT_2"/>
    <property type="match status" value="1"/>
</dbReference>
<keyword evidence="3" id="KW-0134">Cell wall</keyword>
<feature type="domain" description="Leucine-rich repeat-containing N-terminal plant-type" evidence="10">
    <location>
        <begin position="32"/>
        <end position="74"/>
    </location>
</feature>
<name>A0A498J9T5_MALDO</name>
<evidence type="ECO:0000256" key="5">
    <source>
        <dbReference type="ARBA" id="ARBA00022729"/>
    </source>
</evidence>
<evidence type="ECO:0000256" key="4">
    <source>
        <dbReference type="ARBA" id="ARBA00022614"/>
    </source>
</evidence>
<dbReference type="EMBL" id="RDQH01000334">
    <property type="protein sequence ID" value="RXH91906.1"/>
    <property type="molecule type" value="Genomic_DNA"/>
</dbReference>
<reference evidence="11 12" key="1">
    <citation type="submission" date="2018-10" db="EMBL/GenBank/DDBJ databases">
        <title>A high-quality apple genome assembly.</title>
        <authorList>
            <person name="Hu J."/>
        </authorList>
    </citation>
    <scope>NUCLEOTIDE SEQUENCE [LARGE SCALE GENOMIC DNA]</scope>
    <source>
        <strain evidence="12">cv. HFTH1</strain>
        <tissue evidence="11">Young leaf</tissue>
    </source>
</reference>
<dbReference type="InterPro" id="IPR032675">
    <property type="entry name" value="LRR_dom_sf"/>
</dbReference>
<keyword evidence="4" id="KW-0433">Leucine-rich repeat</keyword>
<evidence type="ECO:0000313" key="12">
    <source>
        <dbReference type="Proteomes" id="UP000290289"/>
    </source>
</evidence>
<evidence type="ECO:0000256" key="2">
    <source>
        <dbReference type="ARBA" id="ARBA00004370"/>
    </source>
</evidence>